<accession>A0E5L1</accession>
<gene>
    <name evidence="1" type="ORF">GSPATT00003439001</name>
</gene>
<dbReference type="OrthoDB" id="340500at2759"/>
<evidence type="ECO:0000313" key="2">
    <source>
        <dbReference type="Proteomes" id="UP000000600"/>
    </source>
</evidence>
<reference evidence="1 2" key="1">
    <citation type="journal article" date="2006" name="Nature">
        <title>Global trends of whole-genome duplications revealed by the ciliate Paramecium tetraurelia.</title>
        <authorList>
            <consortium name="Genoscope"/>
            <person name="Aury J.-M."/>
            <person name="Jaillon O."/>
            <person name="Duret L."/>
            <person name="Noel B."/>
            <person name="Jubin C."/>
            <person name="Porcel B.M."/>
            <person name="Segurens B."/>
            <person name="Daubin V."/>
            <person name="Anthouard V."/>
            <person name="Aiach N."/>
            <person name="Arnaiz O."/>
            <person name="Billaut A."/>
            <person name="Beisson J."/>
            <person name="Blanc I."/>
            <person name="Bouhouche K."/>
            <person name="Camara F."/>
            <person name="Duharcourt S."/>
            <person name="Guigo R."/>
            <person name="Gogendeau D."/>
            <person name="Katinka M."/>
            <person name="Keller A.-M."/>
            <person name="Kissmehl R."/>
            <person name="Klotz C."/>
            <person name="Koll F."/>
            <person name="Le Moue A."/>
            <person name="Lepere C."/>
            <person name="Malinsky S."/>
            <person name="Nowacki M."/>
            <person name="Nowak J.K."/>
            <person name="Plattner H."/>
            <person name="Poulain J."/>
            <person name="Ruiz F."/>
            <person name="Serrano V."/>
            <person name="Zagulski M."/>
            <person name="Dessen P."/>
            <person name="Betermier M."/>
            <person name="Weissenbach J."/>
            <person name="Scarpelli C."/>
            <person name="Schachter V."/>
            <person name="Sperling L."/>
            <person name="Meyer E."/>
            <person name="Cohen J."/>
            <person name="Wincker P."/>
        </authorList>
    </citation>
    <scope>NUCLEOTIDE SEQUENCE [LARGE SCALE GENOMIC DNA]</scope>
    <source>
        <strain evidence="1 2">Stock d4-2</strain>
    </source>
</reference>
<dbReference type="EMBL" id="CT868660">
    <property type="protein sequence ID" value="CAK90578.1"/>
    <property type="molecule type" value="Genomic_DNA"/>
</dbReference>
<proteinExistence type="predicted"/>
<evidence type="ECO:0000313" key="1">
    <source>
        <dbReference type="EMBL" id="CAK90578.1"/>
    </source>
</evidence>
<dbReference type="InParanoid" id="A0E5L1"/>
<sequence>MQSALVYITLPREKIILKSVVTGNTIKINKQDVNITKSLEIESKHTGWILIDQQKIAIFHSPIYYTPKLMTIQLPKSLEKQ</sequence>
<keyword evidence="2" id="KW-1185">Reference proteome</keyword>
<dbReference type="RefSeq" id="XP_001457975.1">
    <property type="nucleotide sequence ID" value="XM_001457938.1"/>
</dbReference>
<dbReference type="HOGENOM" id="CLU_2579025_0_0_1"/>
<protein>
    <submittedName>
        <fullName evidence="1">Uncharacterized protein</fullName>
    </submittedName>
</protein>
<dbReference type="KEGG" id="ptm:GSPATT00003439001"/>
<dbReference type="AlphaFoldDB" id="A0E5L1"/>
<name>A0E5L1_PARTE</name>
<dbReference type="GeneID" id="5043760"/>
<organism evidence="1 2">
    <name type="scientific">Paramecium tetraurelia</name>
    <dbReference type="NCBI Taxonomy" id="5888"/>
    <lineage>
        <taxon>Eukaryota</taxon>
        <taxon>Sar</taxon>
        <taxon>Alveolata</taxon>
        <taxon>Ciliophora</taxon>
        <taxon>Intramacronucleata</taxon>
        <taxon>Oligohymenophorea</taxon>
        <taxon>Peniculida</taxon>
        <taxon>Parameciidae</taxon>
        <taxon>Paramecium</taxon>
    </lineage>
</organism>
<dbReference type="Proteomes" id="UP000000600">
    <property type="component" value="Unassembled WGS sequence"/>
</dbReference>